<keyword evidence="5 11" id="KW-0547">Nucleotide-binding</keyword>
<evidence type="ECO:0000256" key="2">
    <source>
        <dbReference type="ARBA" id="ARBA00008598"/>
    </source>
</evidence>
<dbReference type="NCBIfam" id="TIGR00348">
    <property type="entry name" value="hsdR"/>
    <property type="match status" value="1"/>
</dbReference>
<dbReference type="Gene3D" id="3.90.1570.50">
    <property type="match status" value="1"/>
</dbReference>
<dbReference type="PANTHER" id="PTHR30195:SF16">
    <property type="entry name" value="TYPE I RESTRICTION ENZYME ENDONUCLEASE SUBUNIT"/>
    <property type="match status" value="1"/>
</dbReference>
<dbReference type="CDD" id="cd22332">
    <property type="entry name" value="HsdR_N"/>
    <property type="match status" value="1"/>
</dbReference>
<dbReference type="SMART" id="SM00487">
    <property type="entry name" value="DEXDc"/>
    <property type="match status" value="1"/>
</dbReference>
<feature type="domain" description="Helicase ATP-binding" evidence="13">
    <location>
        <begin position="271"/>
        <end position="443"/>
    </location>
</feature>
<evidence type="ECO:0000256" key="7">
    <source>
        <dbReference type="ARBA" id="ARBA00022759"/>
    </source>
</evidence>
<keyword evidence="6 11" id="KW-0680">Restriction system</keyword>
<dbReference type="EC" id="3.1.21.3" evidence="11"/>
<evidence type="ECO:0000259" key="13">
    <source>
        <dbReference type="PROSITE" id="PS51192"/>
    </source>
</evidence>
<dbReference type="Gene3D" id="3.40.50.300">
    <property type="entry name" value="P-loop containing nucleotide triphosphate hydrolases"/>
    <property type="match status" value="2"/>
</dbReference>
<dbReference type="Pfam" id="PF22679">
    <property type="entry name" value="T1R_D3-like"/>
    <property type="match status" value="1"/>
</dbReference>
<dbReference type="InterPro" id="IPR055180">
    <property type="entry name" value="HsdR_RecA-like_helicase_dom_2"/>
</dbReference>
<keyword evidence="9 11" id="KW-0067">ATP-binding</keyword>
<dbReference type="PANTHER" id="PTHR30195">
    <property type="entry name" value="TYPE I SITE-SPECIFIC DEOXYRIBONUCLEASE PROTEIN SUBUNIT M AND R"/>
    <property type="match status" value="1"/>
</dbReference>
<keyword evidence="7" id="KW-0255">Endonuclease</keyword>
<gene>
    <name evidence="14" type="ORF">LKD28_08685</name>
</gene>
<proteinExistence type="inferred from homology"/>
<dbReference type="InterPro" id="IPR014001">
    <property type="entry name" value="Helicase_ATP-bd"/>
</dbReference>
<dbReference type="EMBL" id="JAJEQT010000006">
    <property type="protein sequence ID" value="MCC2219109.1"/>
    <property type="molecule type" value="Genomic_DNA"/>
</dbReference>
<keyword evidence="10 11" id="KW-0238">DNA-binding</keyword>
<evidence type="ECO:0000256" key="4">
    <source>
        <dbReference type="ARBA" id="ARBA00022722"/>
    </source>
</evidence>
<organism evidence="14 15">
    <name type="scientific">Coprococcus hominis</name>
    <name type="common">ex Arizal et al. 2022</name>
    <dbReference type="NCBI Taxonomy" id="2881262"/>
    <lineage>
        <taxon>Bacteria</taxon>
        <taxon>Bacillati</taxon>
        <taxon>Bacillota</taxon>
        <taxon>Clostridia</taxon>
        <taxon>Lachnospirales</taxon>
        <taxon>Lachnospiraceae</taxon>
        <taxon>Coprococcus</taxon>
    </lineage>
</organism>
<keyword evidence="4" id="KW-0540">Nuclease</keyword>
<dbReference type="SUPFAM" id="SSF52540">
    <property type="entry name" value="P-loop containing nucleoside triphosphate hydrolases"/>
    <property type="match status" value="2"/>
</dbReference>
<evidence type="ECO:0000256" key="9">
    <source>
        <dbReference type="ARBA" id="ARBA00022840"/>
    </source>
</evidence>
<keyword evidence="12" id="KW-0175">Coiled coil</keyword>
<dbReference type="Gene3D" id="1.20.58.910">
    <property type="match status" value="1"/>
</dbReference>
<evidence type="ECO:0000256" key="5">
    <source>
        <dbReference type="ARBA" id="ARBA00022741"/>
    </source>
</evidence>
<evidence type="ECO:0000313" key="14">
    <source>
        <dbReference type="EMBL" id="MCC2219109.1"/>
    </source>
</evidence>
<comment type="function">
    <text evidence="11">Subunit R is required for both nuclease and ATPase activities, but not for modification.</text>
</comment>
<keyword evidence="8 11" id="KW-0378">Hydrolase</keyword>
<feature type="coiled-coil region" evidence="12">
    <location>
        <begin position="857"/>
        <end position="892"/>
    </location>
</feature>
<evidence type="ECO:0000256" key="8">
    <source>
        <dbReference type="ARBA" id="ARBA00022801"/>
    </source>
</evidence>
<comment type="catalytic activity">
    <reaction evidence="1 11">
        <text>Endonucleolytic cleavage of DNA to give random double-stranded fragments with terminal 5'-phosphates, ATP is simultaneously hydrolyzed.</text>
        <dbReference type="EC" id="3.1.21.3"/>
    </reaction>
</comment>
<dbReference type="InterPro" id="IPR040980">
    <property type="entry name" value="SWI2_SNF2"/>
</dbReference>
<dbReference type="Proteomes" id="UP001198495">
    <property type="component" value="Unassembled WGS sequence"/>
</dbReference>
<dbReference type="CDD" id="cd18800">
    <property type="entry name" value="SF2_C_EcoR124I-like"/>
    <property type="match status" value="1"/>
</dbReference>
<dbReference type="InterPro" id="IPR007409">
    <property type="entry name" value="Restrct_endonuc_type1_HsdR_N"/>
</dbReference>
<reference evidence="14 15" key="1">
    <citation type="submission" date="2021-10" db="EMBL/GenBank/DDBJ databases">
        <title>Anaerobic single-cell dispensing facilitates the cultivation of human gut bacteria.</title>
        <authorList>
            <person name="Afrizal A."/>
        </authorList>
    </citation>
    <scope>NUCLEOTIDE SEQUENCE [LARGE SCALE GENOMIC DNA]</scope>
    <source>
        <strain evidence="14 15">CLA-AA-H212</strain>
    </source>
</reference>
<accession>A0ABS8FQD9</accession>
<dbReference type="PROSITE" id="PS51192">
    <property type="entry name" value="HELICASE_ATP_BIND_1"/>
    <property type="match status" value="1"/>
</dbReference>
<evidence type="ECO:0000256" key="6">
    <source>
        <dbReference type="ARBA" id="ARBA00022747"/>
    </source>
</evidence>
<keyword evidence="15" id="KW-1185">Reference proteome</keyword>
<evidence type="ECO:0000313" key="15">
    <source>
        <dbReference type="Proteomes" id="UP001198495"/>
    </source>
</evidence>
<sequence length="984" mass="114479">MGELESVIEQRLIDQLCGGDSQWTYRKDIRTEEQLWDNFKYILEQNNKAKLNDMPLSDSEFAKIKNDVSHASFYDAGKWQVGENGKVYVHVQRGNETLHLVVMNNEHIAGGTSVYEVINQYQAFKTDEVDDKRDRRFDVTLLINGIPMIHIELKNKDHSYMDGYRQIEKYISEGKFRGLFSNIQMFVVSNAVDTKYFAAARAAELAEGKKFITGWVDNENYPVCDYLDFAKAVLRIPQAHEMIAKYTVLDNEKKKLLILRPYQIHAIEAMRAASKRSISGYIWHTTGSGKTMTSYKATRNLLMDIPSIEKTIFLIDRKDLDMQTKMAFQSYADNDTIDVDDTENVDALIRRLTDGNRQMIVTTRQKLQTMITKRLQEGTKEYDKIRNLRVAFVVDECHRAVTPETKRKIERFFAHSLWYGFTGTPIFEENRYEQKGDLPQTTDELYGACLHSYTIKNAIHDEAVLGFMVENLGPKKEDVDDAVFETEEHMRQVLDVVLNQSYTKLGMQNGKGRTYEGILTVGSIAKAQRYYELLKRIKAGKDALKINEEICKVVPDFPKFAITYSVTENDEASTVNQDKMRESLQDYNAMFGTHYDIENINAYNSNLNDRLARKEKRYMERSQQLDLVIVVNRLLTGFDAPCLSTLYMDRSPMSPQDIIQAFSRTNRLFDANKTYGQVVTFQSPKDFKKEIDRALRLYSRGGEGVAVSEDWESVLDVFSIDVKTIHALGRTPEEIRQLSREQKKSFIYAFRSLDKSFAHLKAFSRYREELLADYDFSQEEYENYAAMYKNVMEELKKPKDEAENDDPVMDDYDLIAYSKMRVDFEYIVELLQGLVNYLDQSSNDFQDAIFAKNILALREISKEFAEDNQKLGELLEQVIDNIEQDKDRYKGQDIAVVVNQMRYDAIDTEIKTFAKLWNLNEDDVRYEVYNYRDGEMANENTFKDRAYASYKEGVEEPMPKFKFRKIIVEKFKHDLMENVLPLRD</sequence>
<evidence type="ECO:0000256" key="3">
    <source>
        <dbReference type="ARBA" id="ARBA00011296"/>
    </source>
</evidence>
<dbReference type="InterPro" id="IPR004473">
    <property type="entry name" value="Restrct_endonuc_typeI_HsdR"/>
</dbReference>
<comment type="caution">
    <text evidence="14">The sequence shown here is derived from an EMBL/GenBank/DDBJ whole genome shotgun (WGS) entry which is preliminary data.</text>
</comment>
<dbReference type="GO" id="GO:0009035">
    <property type="term" value="F:type I site-specific deoxyribonuclease activity"/>
    <property type="evidence" value="ECO:0007669"/>
    <property type="project" value="UniProtKB-EC"/>
</dbReference>
<evidence type="ECO:0000256" key="12">
    <source>
        <dbReference type="SAM" id="Coils"/>
    </source>
</evidence>
<dbReference type="Pfam" id="PF18766">
    <property type="entry name" value="SWI2_SNF2"/>
    <property type="match status" value="1"/>
</dbReference>
<name>A0ABS8FQD9_9FIRM</name>
<evidence type="ECO:0000256" key="10">
    <source>
        <dbReference type="ARBA" id="ARBA00023125"/>
    </source>
</evidence>
<evidence type="ECO:0000256" key="1">
    <source>
        <dbReference type="ARBA" id="ARBA00000851"/>
    </source>
</evidence>
<protein>
    <recommendedName>
        <fullName evidence="11">Type I restriction enzyme endonuclease subunit</fullName>
        <shortName evidence="11">R protein</shortName>
        <ecNumber evidence="11">3.1.21.3</ecNumber>
    </recommendedName>
    <alternativeName>
        <fullName evidence="11">Type-1 restriction enzyme R protein</fullName>
    </alternativeName>
</protein>
<dbReference type="Pfam" id="PF04313">
    <property type="entry name" value="HSDR_N"/>
    <property type="match status" value="1"/>
</dbReference>
<comment type="similarity">
    <text evidence="2 11">Belongs to the HsdR family.</text>
</comment>
<comment type="subunit">
    <text evidence="3 11">The type I restriction/modification system is composed of three polypeptides R, M and S.</text>
</comment>
<dbReference type="RefSeq" id="WP_227573302.1">
    <property type="nucleotide sequence ID" value="NZ_JAJEQT010000006.1"/>
</dbReference>
<feature type="coiled-coil region" evidence="12">
    <location>
        <begin position="597"/>
        <end position="624"/>
    </location>
</feature>
<dbReference type="InterPro" id="IPR051268">
    <property type="entry name" value="Type-I_R_enzyme_R_subunit"/>
</dbReference>
<evidence type="ECO:0000256" key="11">
    <source>
        <dbReference type="RuleBase" id="RU364115"/>
    </source>
</evidence>
<dbReference type="InterPro" id="IPR027417">
    <property type="entry name" value="P-loop_NTPase"/>
</dbReference>